<dbReference type="RefSeq" id="WP_136501835.1">
    <property type="nucleotide sequence ID" value="NZ_SSUX01000008.1"/>
</dbReference>
<accession>A0A4V3Z003</accession>
<organism evidence="2 3">
    <name type="scientific">Aeromonas veronii</name>
    <dbReference type="NCBI Taxonomy" id="654"/>
    <lineage>
        <taxon>Bacteria</taxon>
        <taxon>Pseudomonadati</taxon>
        <taxon>Pseudomonadota</taxon>
        <taxon>Gammaproteobacteria</taxon>
        <taxon>Aeromonadales</taxon>
        <taxon>Aeromonadaceae</taxon>
        <taxon>Aeromonas</taxon>
    </lineage>
</organism>
<dbReference type="AlphaFoldDB" id="A0A4V3Z003"/>
<sequence>MTRNHAKIITLIVALLFSGAAFSSENENCISAAEVEFGIPTNVLKALFIHAQQENSAPSLVGPMKLYTGSASIADKQLSADTSDVNDACRSYRVAAWWLMNPAGGRVEKDIWVAVKRYFHGDKVISGSRDQSKVVKAIYESMTPTARSN</sequence>
<feature type="chain" id="PRO_5020547850" evidence="1">
    <location>
        <begin position="24"/>
        <end position="149"/>
    </location>
</feature>
<evidence type="ECO:0000313" key="2">
    <source>
        <dbReference type="EMBL" id="THJ45012.1"/>
    </source>
</evidence>
<feature type="signal peptide" evidence="1">
    <location>
        <begin position="1"/>
        <end position="23"/>
    </location>
</feature>
<reference evidence="2 3" key="1">
    <citation type="submission" date="2019-04" db="EMBL/GenBank/DDBJ databases">
        <title>Comparative genomics of Aeromonas veronii strains pathogenic to fish.</title>
        <authorList>
            <person name="Cascarano M.C."/>
            <person name="Smyrli M."/>
            <person name="Katharios P."/>
        </authorList>
    </citation>
    <scope>NUCLEOTIDE SEQUENCE [LARGE SCALE GENOMIC DNA]</scope>
    <source>
        <strain evidence="2 3">XU1</strain>
    </source>
</reference>
<keyword evidence="1" id="KW-0732">Signal</keyword>
<proteinExistence type="predicted"/>
<evidence type="ECO:0000256" key="1">
    <source>
        <dbReference type="SAM" id="SignalP"/>
    </source>
</evidence>
<gene>
    <name evidence="2" type="ORF">E8Q35_12550</name>
</gene>
<dbReference type="EMBL" id="SSUX01000008">
    <property type="protein sequence ID" value="THJ45012.1"/>
    <property type="molecule type" value="Genomic_DNA"/>
</dbReference>
<dbReference type="Proteomes" id="UP000309618">
    <property type="component" value="Unassembled WGS sequence"/>
</dbReference>
<name>A0A4V3Z003_AERVE</name>
<comment type="caution">
    <text evidence="2">The sequence shown here is derived from an EMBL/GenBank/DDBJ whole genome shotgun (WGS) entry which is preliminary data.</text>
</comment>
<protein>
    <submittedName>
        <fullName evidence="2">Uncharacterized protein</fullName>
    </submittedName>
</protein>
<evidence type="ECO:0000313" key="3">
    <source>
        <dbReference type="Proteomes" id="UP000309618"/>
    </source>
</evidence>